<dbReference type="Gene3D" id="6.10.140.2220">
    <property type="match status" value="1"/>
</dbReference>
<keyword evidence="1" id="KW-0479">Metal-binding</keyword>
<dbReference type="GO" id="GO:0008270">
    <property type="term" value="F:zinc ion binding"/>
    <property type="evidence" value="ECO:0007669"/>
    <property type="project" value="UniProtKB-KW"/>
</dbReference>
<accession>A0A1W0X3J6</accession>
<dbReference type="OrthoDB" id="265717at2759"/>
<dbReference type="EMBL" id="MTYJ01000019">
    <property type="protein sequence ID" value="OQV22085.1"/>
    <property type="molecule type" value="Genomic_DNA"/>
</dbReference>
<organism evidence="6 7">
    <name type="scientific">Hypsibius exemplaris</name>
    <name type="common">Freshwater tardigrade</name>
    <dbReference type="NCBI Taxonomy" id="2072580"/>
    <lineage>
        <taxon>Eukaryota</taxon>
        <taxon>Metazoa</taxon>
        <taxon>Ecdysozoa</taxon>
        <taxon>Tardigrada</taxon>
        <taxon>Eutardigrada</taxon>
        <taxon>Parachela</taxon>
        <taxon>Hypsibioidea</taxon>
        <taxon>Hypsibiidae</taxon>
        <taxon>Hypsibius</taxon>
    </lineage>
</organism>
<dbReference type="Pfam" id="PF01753">
    <property type="entry name" value="zf-MYND"/>
    <property type="match status" value="1"/>
</dbReference>
<dbReference type="InterPro" id="IPR050869">
    <property type="entry name" value="H3K4_H4K5_MeTrfase"/>
</dbReference>
<evidence type="ECO:0000256" key="1">
    <source>
        <dbReference type="ARBA" id="ARBA00022723"/>
    </source>
</evidence>
<dbReference type="AlphaFoldDB" id="A0A1W0X3J6"/>
<evidence type="ECO:0000313" key="6">
    <source>
        <dbReference type="EMBL" id="OQV22085.1"/>
    </source>
</evidence>
<evidence type="ECO:0000256" key="4">
    <source>
        <dbReference type="PROSITE-ProRule" id="PRU00134"/>
    </source>
</evidence>
<dbReference type="Gene3D" id="2.170.270.10">
    <property type="entry name" value="SET domain"/>
    <property type="match status" value="1"/>
</dbReference>
<dbReference type="InterPro" id="IPR011990">
    <property type="entry name" value="TPR-like_helical_dom_sf"/>
</dbReference>
<dbReference type="GO" id="GO:0005634">
    <property type="term" value="C:nucleus"/>
    <property type="evidence" value="ECO:0007669"/>
    <property type="project" value="TreeGrafter"/>
</dbReference>
<name>A0A1W0X3J6_HYPEX</name>
<dbReference type="SUPFAM" id="SSF144232">
    <property type="entry name" value="HIT/MYND zinc finger-like"/>
    <property type="match status" value="1"/>
</dbReference>
<reference evidence="7" key="1">
    <citation type="submission" date="2017-01" db="EMBL/GenBank/DDBJ databases">
        <title>Comparative genomics of anhydrobiosis in the tardigrade Hypsibius dujardini.</title>
        <authorList>
            <person name="Yoshida Y."/>
            <person name="Koutsovoulos G."/>
            <person name="Laetsch D."/>
            <person name="Stevens L."/>
            <person name="Kumar S."/>
            <person name="Horikawa D."/>
            <person name="Ishino K."/>
            <person name="Komine S."/>
            <person name="Tomita M."/>
            <person name="Blaxter M."/>
            <person name="Arakawa K."/>
        </authorList>
    </citation>
    <scope>NUCLEOTIDE SEQUENCE [LARGE SCALE GENOMIC DNA]</scope>
    <source>
        <strain evidence="7">Z151</strain>
    </source>
</reference>
<evidence type="ECO:0000256" key="2">
    <source>
        <dbReference type="ARBA" id="ARBA00022771"/>
    </source>
</evidence>
<sequence length="501" mass="56751">MSYQKGDIIMRNRPWAYVLEDKHKSAYCHFCFRRPIEKADQKLRRCTQCLFAHYCDGKCAKSAWKDHKVECNRLSLALKSGADIPECNIRLLARILMKLARGERSDPPDACIPPSERTYDSLCTHADQVELLSQIKIPSESSNAHPNPLPVLSASIESSVLQITAFTYIIEKLVAFLGKENMPTDKNVLKNAYSKLIVNAMTLYDGAWPYGIGAALPLGATRFDHACKPNADYMIRDGCQIVVTALEDIASIEDVRICYCNSMEMTPQRRATLKEHYYFECQCAFCLDENRDNMMRSLWCPEKGCGGAIPCTAKFIPLPCTKCRMEMTGKDTYVRGAVSLLSEINEKVAAYTALFENAESSPELVEQQKASNQEITQLYHKIKSTIHPLNVFYIKLAVHLADHDSPLGWKLYLEETEAYRYYHGFSAFLGIRLVLQGGFQLASQLLDEAAKSLEEAETILRVTHGKDHPVYKDMLNVKDVQIPQMKHLQHMTNKLPKMPKS</sequence>
<protein>
    <recommendedName>
        <fullName evidence="5">MYND-type domain-containing protein</fullName>
    </recommendedName>
</protein>
<dbReference type="Proteomes" id="UP000192578">
    <property type="component" value="Unassembled WGS sequence"/>
</dbReference>
<dbReference type="Gene3D" id="1.10.220.160">
    <property type="match status" value="1"/>
</dbReference>
<dbReference type="PANTHER" id="PTHR12197">
    <property type="entry name" value="HISTONE-LYSINE N-METHYLTRANSFERASE SMYD"/>
    <property type="match status" value="1"/>
</dbReference>
<comment type="caution">
    <text evidence="6">The sequence shown here is derived from an EMBL/GenBank/DDBJ whole genome shotgun (WGS) entry which is preliminary data.</text>
</comment>
<keyword evidence="7" id="KW-1185">Reference proteome</keyword>
<evidence type="ECO:0000259" key="5">
    <source>
        <dbReference type="PROSITE" id="PS50865"/>
    </source>
</evidence>
<dbReference type="Gene3D" id="1.25.40.10">
    <property type="entry name" value="Tetratricopeptide repeat domain"/>
    <property type="match status" value="1"/>
</dbReference>
<keyword evidence="3" id="KW-0862">Zinc</keyword>
<gene>
    <name evidence="6" type="ORF">BV898_03931</name>
</gene>
<dbReference type="CDD" id="cd20071">
    <property type="entry name" value="SET_SMYD"/>
    <property type="match status" value="1"/>
</dbReference>
<feature type="domain" description="MYND-type" evidence="5">
    <location>
        <begin position="28"/>
        <end position="71"/>
    </location>
</feature>
<dbReference type="InterPro" id="IPR002893">
    <property type="entry name" value="Znf_MYND"/>
</dbReference>
<keyword evidence="2 4" id="KW-0863">Zinc-finger</keyword>
<dbReference type="SUPFAM" id="SSF82199">
    <property type="entry name" value="SET domain"/>
    <property type="match status" value="1"/>
</dbReference>
<dbReference type="InterPro" id="IPR046341">
    <property type="entry name" value="SET_dom_sf"/>
</dbReference>
<evidence type="ECO:0000313" key="7">
    <source>
        <dbReference type="Proteomes" id="UP000192578"/>
    </source>
</evidence>
<evidence type="ECO:0000256" key="3">
    <source>
        <dbReference type="ARBA" id="ARBA00022833"/>
    </source>
</evidence>
<dbReference type="PROSITE" id="PS50865">
    <property type="entry name" value="ZF_MYND_2"/>
    <property type="match status" value="1"/>
</dbReference>
<dbReference type="PANTHER" id="PTHR12197:SF251">
    <property type="entry name" value="EG:BACR7C10.4 PROTEIN"/>
    <property type="match status" value="1"/>
</dbReference>
<proteinExistence type="predicted"/>